<feature type="domain" description="SH3b" evidence="1">
    <location>
        <begin position="45"/>
        <end position="110"/>
    </location>
</feature>
<dbReference type="PROSITE" id="PS51781">
    <property type="entry name" value="SH3B"/>
    <property type="match status" value="1"/>
</dbReference>
<proteinExistence type="predicted"/>
<evidence type="ECO:0000259" key="1">
    <source>
        <dbReference type="PROSITE" id="PS51781"/>
    </source>
</evidence>
<evidence type="ECO:0000313" key="3">
    <source>
        <dbReference type="Proteomes" id="UP000182114"/>
    </source>
</evidence>
<dbReference type="InterPro" id="IPR003646">
    <property type="entry name" value="SH3-like_bac-type"/>
</dbReference>
<sequence length="292" mass="33460">MTRMVFIYIFLAFFSCKDKEVSKVNNVVHVEDTKYYSPNNEEYTTKIGLINDPDGYTNVRLKPDSESLVVGTISKNEYFFYTISNSNWYSVKTLKGLKGYVHKSRINNANNNKQICATINSIDPSDSSYDKDTIVNINSLNKKTPFLIKELIYPRLNQQEKSDNTILFSEEDIKIEISKNEFNLDDYNVVNDGGNLSVKTKEGDGVYGGYANPKYIIQSIVITLYKEVFNISSKEFYNLLDPSFEKVIVYKKSNKQIIISMTGADNNASENYNVLFVLDKGELLKKYVYLGF</sequence>
<evidence type="ECO:0000313" key="2">
    <source>
        <dbReference type="EMBL" id="SDE85919.1"/>
    </source>
</evidence>
<dbReference type="EMBL" id="FNBD01000004">
    <property type="protein sequence ID" value="SDE85919.1"/>
    <property type="molecule type" value="Genomic_DNA"/>
</dbReference>
<dbReference type="AlphaFoldDB" id="A0A1G7GD39"/>
<dbReference type="SMART" id="SM00287">
    <property type="entry name" value="SH3b"/>
    <property type="match status" value="1"/>
</dbReference>
<organism evidence="2 3">
    <name type="scientific">Cellulophaga baltica</name>
    <dbReference type="NCBI Taxonomy" id="76594"/>
    <lineage>
        <taxon>Bacteria</taxon>
        <taxon>Pseudomonadati</taxon>
        <taxon>Bacteroidota</taxon>
        <taxon>Flavobacteriia</taxon>
        <taxon>Flavobacteriales</taxon>
        <taxon>Flavobacteriaceae</taxon>
        <taxon>Cellulophaga</taxon>
    </lineage>
</organism>
<dbReference type="Gene3D" id="2.30.30.40">
    <property type="entry name" value="SH3 Domains"/>
    <property type="match status" value="1"/>
</dbReference>
<dbReference type="Pfam" id="PF08239">
    <property type="entry name" value="SH3_3"/>
    <property type="match status" value="1"/>
</dbReference>
<dbReference type="PROSITE" id="PS51257">
    <property type="entry name" value="PROKAR_LIPOPROTEIN"/>
    <property type="match status" value="1"/>
</dbReference>
<dbReference type="Proteomes" id="UP000182114">
    <property type="component" value="Unassembled WGS sequence"/>
</dbReference>
<keyword evidence="3" id="KW-1185">Reference proteome</keyword>
<protein>
    <submittedName>
        <fullName evidence="2">SH3 domain-containing protein</fullName>
    </submittedName>
</protein>
<gene>
    <name evidence="2" type="ORF">SAMN04487992_104292</name>
</gene>
<name>A0A1G7GD39_9FLAO</name>
<reference evidence="3" key="1">
    <citation type="submission" date="2016-10" db="EMBL/GenBank/DDBJ databases">
        <authorList>
            <person name="Varghese N."/>
            <person name="Submissions S."/>
        </authorList>
    </citation>
    <scope>NUCLEOTIDE SEQUENCE [LARGE SCALE GENOMIC DNA]</scope>
    <source>
        <strain evidence="3">DSM 24729</strain>
    </source>
</reference>
<accession>A0A1G7GD39</accession>
<dbReference type="RefSeq" id="WP_074538135.1">
    <property type="nucleotide sequence ID" value="NZ_FNBD01000004.1"/>
</dbReference>